<sequence length="40" mass="4662">MQKNQFAKGAKKIVVCNYSAGHEMFEKNVRLSRTNYSRIN</sequence>
<dbReference type="EMBL" id="LS483250">
    <property type="protein sequence ID" value="SQD78714.1"/>
    <property type="molecule type" value="Genomic_DNA"/>
</dbReference>
<keyword evidence="2" id="KW-1185">Reference proteome</keyword>
<protein>
    <submittedName>
        <fullName evidence="1">Uncharacterized protein</fullName>
    </submittedName>
</protein>
<evidence type="ECO:0000313" key="2">
    <source>
        <dbReference type="Proteomes" id="UP000250163"/>
    </source>
</evidence>
<dbReference type="AlphaFoldDB" id="A0A330LNZ7"/>
<reference evidence="2" key="1">
    <citation type="submission" date="2018-05" db="EMBL/GenBank/DDBJ databases">
        <authorList>
            <person name="Cea G.-C."/>
            <person name="William W."/>
        </authorList>
    </citation>
    <scope>NUCLEOTIDE SEQUENCE [LARGE SCALE GENOMIC DNA]</scope>
    <source>
        <strain evidence="2">DB21MT 5</strain>
    </source>
</reference>
<dbReference type="Proteomes" id="UP000250163">
    <property type="component" value="Chromosome MORIYA"/>
</dbReference>
<name>A0A330LNZ7_9GAMM</name>
<organism evidence="1 2">
    <name type="scientific">Moritella yayanosii</name>
    <dbReference type="NCBI Taxonomy" id="69539"/>
    <lineage>
        <taxon>Bacteria</taxon>
        <taxon>Pseudomonadati</taxon>
        <taxon>Pseudomonadota</taxon>
        <taxon>Gammaproteobacteria</taxon>
        <taxon>Alteromonadales</taxon>
        <taxon>Moritellaceae</taxon>
        <taxon>Moritella</taxon>
    </lineage>
</organism>
<gene>
    <name evidence="1" type="ORF">MORIYA_2236</name>
</gene>
<dbReference type="KEGG" id="mya:MORIYA_2236"/>
<accession>A0A330LNZ7</accession>
<evidence type="ECO:0000313" key="1">
    <source>
        <dbReference type="EMBL" id="SQD78714.1"/>
    </source>
</evidence>
<proteinExistence type="predicted"/>